<evidence type="ECO:0000313" key="2">
    <source>
        <dbReference type="EMBL" id="MBN9644095.1"/>
    </source>
</evidence>
<dbReference type="Proteomes" id="UP000664332">
    <property type="component" value="Unassembled WGS sequence"/>
</dbReference>
<dbReference type="RefSeq" id="WP_207119007.1">
    <property type="nucleotide sequence ID" value="NZ_JAFLEQ010000008.1"/>
</dbReference>
<comment type="caution">
    <text evidence="2">The sequence shown here is derived from an EMBL/GenBank/DDBJ whole genome shotgun (WGS) entry which is preliminary data.</text>
</comment>
<evidence type="ECO:0000313" key="3">
    <source>
        <dbReference type="Proteomes" id="UP000664332"/>
    </source>
</evidence>
<name>A0A939DZG2_9CORY</name>
<reference evidence="2" key="1">
    <citation type="submission" date="2021-03" db="EMBL/GenBank/DDBJ databases">
        <authorList>
            <person name="Sun Q."/>
        </authorList>
    </citation>
    <scope>NUCLEOTIDE SEQUENCE</scope>
    <source>
        <strain evidence="2">CCM 8862</strain>
    </source>
</reference>
<organism evidence="2 3">
    <name type="scientific">Corynebacterium mendelii</name>
    <dbReference type="NCBI Taxonomy" id="2765362"/>
    <lineage>
        <taxon>Bacteria</taxon>
        <taxon>Bacillati</taxon>
        <taxon>Actinomycetota</taxon>
        <taxon>Actinomycetes</taxon>
        <taxon>Mycobacteriales</taxon>
        <taxon>Corynebacteriaceae</taxon>
        <taxon>Corynebacterium</taxon>
    </lineage>
</organism>
<feature type="region of interest" description="Disordered" evidence="1">
    <location>
        <begin position="183"/>
        <end position="227"/>
    </location>
</feature>
<accession>A0A939DZG2</accession>
<dbReference type="EMBL" id="JAFLEQ010000008">
    <property type="protein sequence ID" value="MBN9644095.1"/>
    <property type="molecule type" value="Genomic_DNA"/>
</dbReference>
<sequence length="227" mass="24005">MSPTPFRRRPQFVPAVCIALGLGLTVAVPAAISSVVPAAGPIEQHDDTYSLELAGDRELLFAPPAGWQRARRDSLDEVVFTAPDNSQIMRVWAKENVLNFDNSAKRLVTMRYRQGVAIKLSGPDISTGNGFQGTGCEAINVRKQTAGACAVVGDDDVIALVSVLSGKDSDRQVVDSLVGSLQLKGSTMGSGDDPERESGRGRDGEKDIPDSGVGMTQPVTPGREGGR</sequence>
<dbReference type="AlphaFoldDB" id="A0A939DZG2"/>
<keyword evidence="3" id="KW-1185">Reference proteome</keyword>
<proteinExistence type="predicted"/>
<gene>
    <name evidence="2" type="ORF">JZY06_05605</name>
</gene>
<protein>
    <submittedName>
        <fullName evidence="2">Uncharacterized protein</fullName>
    </submittedName>
</protein>
<feature type="compositionally biased region" description="Basic and acidic residues" evidence="1">
    <location>
        <begin position="196"/>
        <end position="209"/>
    </location>
</feature>
<evidence type="ECO:0000256" key="1">
    <source>
        <dbReference type="SAM" id="MobiDB-lite"/>
    </source>
</evidence>